<dbReference type="InterPro" id="IPR005000">
    <property type="entry name" value="Aldolase/citrate-lyase_domain"/>
</dbReference>
<dbReference type="InterPro" id="IPR015813">
    <property type="entry name" value="Pyrv/PenolPyrv_kinase-like_dom"/>
</dbReference>
<keyword evidence="2" id="KW-0479">Metal-binding</keyword>
<name>A0ABS0NDM1_9ACTN</name>
<evidence type="ECO:0000259" key="4">
    <source>
        <dbReference type="Pfam" id="PF03328"/>
    </source>
</evidence>
<comment type="caution">
    <text evidence="5">The sequence shown here is derived from an EMBL/GenBank/DDBJ whole genome shotgun (WGS) entry which is preliminary data.</text>
</comment>
<evidence type="ECO:0000313" key="5">
    <source>
        <dbReference type="EMBL" id="MBH5333291.1"/>
    </source>
</evidence>
<dbReference type="Gene3D" id="3.20.20.60">
    <property type="entry name" value="Phosphoenolpyruvate-binding domains"/>
    <property type="match status" value="1"/>
</dbReference>
<evidence type="ECO:0000313" key="6">
    <source>
        <dbReference type="Proteomes" id="UP000807371"/>
    </source>
</evidence>
<evidence type="ECO:0000256" key="3">
    <source>
        <dbReference type="ARBA" id="ARBA00022842"/>
    </source>
</evidence>
<gene>
    <name evidence="5" type="ORF">IHE55_00120</name>
</gene>
<accession>A0ABS0NDM1</accession>
<evidence type="ECO:0000256" key="1">
    <source>
        <dbReference type="ARBA" id="ARBA00001946"/>
    </source>
</evidence>
<keyword evidence="6" id="KW-1185">Reference proteome</keyword>
<dbReference type="InterPro" id="IPR040442">
    <property type="entry name" value="Pyrv_kinase-like_dom_sf"/>
</dbReference>
<feature type="domain" description="HpcH/HpaI aldolase/citrate lyase" evidence="4">
    <location>
        <begin position="6"/>
        <end position="219"/>
    </location>
</feature>
<dbReference type="Pfam" id="PF03328">
    <property type="entry name" value="HpcH_HpaI"/>
    <property type="match status" value="1"/>
</dbReference>
<organism evidence="5 6">
    <name type="scientific">Streptomyces pactum</name>
    <dbReference type="NCBI Taxonomy" id="68249"/>
    <lineage>
        <taxon>Bacteria</taxon>
        <taxon>Bacillati</taxon>
        <taxon>Actinomycetota</taxon>
        <taxon>Actinomycetes</taxon>
        <taxon>Kitasatosporales</taxon>
        <taxon>Streptomycetaceae</taxon>
        <taxon>Streptomyces</taxon>
    </lineage>
</organism>
<dbReference type="PIRSF" id="PIRSF015582">
    <property type="entry name" value="Cit_lyase_B"/>
    <property type="match status" value="1"/>
</dbReference>
<dbReference type="SUPFAM" id="SSF51621">
    <property type="entry name" value="Phosphoenolpyruvate/pyruvate domain"/>
    <property type="match status" value="1"/>
</dbReference>
<protein>
    <recommendedName>
        <fullName evidence="4">HpcH/HpaI aldolase/citrate lyase domain-containing protein</fullName>
    </recommendedName>
</protein>
<dbReference type="PANTHER" id="PTHR32308:SF0">
    <property type="entry name" value="HPCH_HPAI ALDOLASE_CITRATE LYASE DOMAIN-CONTAINING PROTEIN"/>
    <property type="match status" value="1"/>
</dbReference>
<reference evidence="5 6" key="1">
    <citation type="submission" date="2020-09" db="EMBL/GenBank/DDBJ databases">
        <title>Biosynthesis of the nuclear factor of activated T cells inhibitor NFAT-133 and its congeners in Streptomyces pactum.</title>
        <authorList>
            <person name="Zhou W."/>
            <person name="Posri P."/>
            <person name="Abugrain M.E."/>
            <person name="Weisberg A.J."/>
            <person name="Chang J.H."/>
            <person name="Mahmud T."/>
        </authorList>
    </citation>
    <scope>NUCLEOTIDE SEQUENCE [LARGE SCALE GENOMIC DNA]</scope>
    <source>
        <strain evidence="5 6">ATCC 27456</strain>
    </source>
</reference>
<keyword evidence="3" id="KW-0460">Magnesium</keyword>
<dbReference type="RefSeq" id="WP_197987133.1">
    <property type="nucleotide sequence ID" value="NZ_JACYXC010000001.1"/>
</dbReference>
<dbReference type="InterPro" id="IPR011206">
    <property type="entry name" value="Citrate_lyase_beta/mcl1/mcl2"/>
</dbReference>
<comment type="cofactor">
    <cofactor evidence="1">
        <name>Mg(2+)</name>
        <dbReference type="ChEBI" id="CHEBI:18420"/>
    </cofactor>
</comment>
<proteinExistence type="predicted"/>
<dbReference type="Proteomes" id="UP000807371">
    <property type="component" value="Unassembled WGS sequence"/>
</dbReference>
<dbReference type="EMBL" id="JACYXC010000001">
    <property type="protein sequence ID" value="MBH5333291.1"/>
    <property type="molecule type" value="Genomic_DNA"/>
</dbReference>
<dbReference type="PANTHER" id="PTHR32308">
    <property type="entry name" value="LYASE BETA SUBUNIT, PUTATIVE (AFU_ORTHOLOGUE AFUA_4G13030)-RELATED"/>
    <property type="match status" value="1"/>
</dbReference>
<evidence type="ECO:0000256" key="2">
    <source>
        <dbReference type="ARBA" id="ARBA00022723"/>
    </source>
</evidence>
<sequence length="234" mass="25199">MSVISLYVSAGRPGYVEHALTVTGVDAIVLDLEDSVKDADKDAARDVAAELLRFHDGLPPRLLVRVNAPGGDHLDADLAALVPLGLHRLRLPQVRDPGELEQVLDRVETLAEGTGNAPPQVELMIETVAALRDLEKIVAGRREITALTFGGEDYLRDSRAAGAEDDLWAAKRALVEKAATVGLPAYDTVYPNLHDRDAVWQDAHRAANLGFAGKSIIHPAQSPVTRDAFAAARR</sequence>